<evidence type="ECO:0000313" key="1">
    <source>
        <dbReference type="EMBL" id="AWX44158.1"/>
    </source>
</evidence>
<sequence length="38" mass="4314">MGCSKKLINVVFVMKSECRELHLLHLKGVLLISAKFEV</sequence>
<organism evidence="1 2">
    <name type="scientific">Flagellimonas maritima</name>
    <dbReference type="NCBI Taxonomy" id="1383885"/>
    <lineage>
        <taxon>Bacteria</taxon>
        <taxon>Pseudomonadati</taxon>
        <taxon>Bacteroidota</taxon>
        <taxon>Flavobacteriia</taxon>
        <taxon>Flavobacteriales</taxon>
        <taxon>Flavobacteriaceae</taxon>
        <taxon>Flagellimonas</taxon>
    </lineage>
</organism>
<evidence type="ECO:0000313" key="2">
    <source>
        <dbReference type="Proteomes" id="UP000248536"/>
    </source>
</evidence>
<accession>A0A2Z4LS42</accession>
<dbReference type="EMBL" id="CP030104">
    <property type="protein sequence ID" value="AWX44158.1"/>
    <property type="molecule type" value="Genomic_DNA"/>
</dbReference>
<keyword evidence="2" id="KW-1185">Reference proteome</keyword>
<proteinExistence type="predicted"/>
<dbReference type="Proteomes" id="UP000248536">
    <property type="component" value="Chromosome"/>
</dbReference>
<reference evidence="1 2" key="1">
    <citation type="submission" date="2018-06" db="EMBL/GenBank/DDBJ databases">
        <title>Spongiibacterium sp. HME9304 Genome sequencing and assembly.</title>
        <authorList>
            <person name="Kang H."/>
            <person name="Kim H."/>
            <person name="Joh K."/>
        </authorList>
    </citation>
    <scope>NUCLEOTIDE SEQUENCE [LARGE SCALE GENOMIC DNA]</scope>
    <source>
        <strain evidence="1 2">HME9304</strain>
    </source>
</reference>
<dbReference type="KEGG" id="spon:HME9304_01158"/>
<dbReference type="AlphaFoldDB" id="A0A2Z4LS42"/>
<gene>
    <name evidence="1" type="ORF">HME9304_01158</name>
</gene>
<name>A0A2Z4LS42_9FLAO</name>
<protein>
    <submittedName>
        <fullName evidence="1">Uncharacterized protein</fullName>
    </submittedName>
</protein>